<sequence length="142" mass="15612">MQPSTHARAEKRWSFSAICAAPCSWRVDWEATLERLREMKSDGIDPDLTACNAAMSSFAKRRKWPQALKLLQELDAVYLQADDISIATAITSVPWYLAQRLLTTSSPSTLRPACSAAVAAAEQAKLVNSLEIRAGQVPCIFS</sequence>
<evidence type="ECO:0000313" key="2">
    <source>
        <dbReference type="Proteomes" id="UP001642464"/>
    </source>
</evidence>
<accession>A0ABP0I514</accession>
<keyword evidence="2" id="KW-1185">Reference proteome</keyword>
<reference evidence="1 2" key="1">
    <citation type="submission" date="2024-02" db="EMBL/GenBank/DDBJ databases">
        <authorList>
            <person name="Chen Y."/>
            <person name="Shah S."/>
            <person name="Dougan E. K."/>
            <person name="Thang M."/>
            <person name="Chan C."/>
        </authorList>
    </citation>
    <scope>NUCLEOTIDE SEQUENCE [LARGE SCALE GENOMIC DNA]</scope>
</reference>
<dbReference type="InterPro" id="IPR011990">
    <property type="entry name" value="TPR-like_helical_dom_sf"/>
</dbReference>
<dbReference type="Gene3D" id="1.25.40.10">
    <property type="entry name" value="Tetratricopeptide repeat domain"/>
    <property type="match status" value="1"/>
</dbReference>
<comment type="caution">
    <text evidence="1">The sequence shown here is derived from an EMBL/GenBank/DDBJ whole genome shotgun (WGS) entry which is preliminary data.</text>
</comment>
<dbReference type="EMBL" id="CAXAMM010002681">
    <property type="protein sequence ID" value="CAK8997067.1"/>
    <property type="molecule type" value="Genomic_DNA"/>
</dbReference>
<protein>
    <recommendedName>
        <fullName evidence="3">Pentatricopeptide repeat-containing protein</fullName>
    </recommendedName>
</protein>
<proteinExistence type="predicted"/>
<name>A0ABP0I514_9DINO</name>
<gene>
    <name evidence="1" type="ORF">SCF082_LOCUS5065</name>
</gene>
<evidence type="ECO:0008006" key="3">
    <source>
        <dbReference type="Google" id="ProtNLM"/>
    </source>
</evidence>
<dbReference type="Proteomes" id="UP001642464">
    <property type="component" value="Unassembled WGS sequence"/>
</dbReference>
<evidence type="ECO:0000313" key="1">
    <source>
        <dbReference type="EMBL" id="CAK8997067.1"/>
    </source>
</evidence>
<organism evidence="1 2">
    <name type="scientific">Durusdinium trenchii</name>
    <dbReference type="NCBI Taxonomy" id="1381693"/>
    <lineage>
        <taxon>Eukaryota</taxon>
        <taxon>Sar</taxon>
        <taxon>Alveolata</taxon>
        <taxon>Dinophyceae</taxon>
        <taxon>Suessiales</taxon>
        <taxon>Symbiodiniaceae</taxon>
        <taxon>Durusdinium</taxon>
    </lineage>
</organism>